<dbReference type="InterPro" id="IPR036322">
    <property type="entry name" value="WD40_repeat_dom_sf"/>
</dbReference>
<feature type="repeat" description="WD" evidence="1">
    <location>
        <begin position="297"/>
        <end position="338"/>
    </location>
</feature>
<dbReference type="Gene3D" id="2.130.10.10">
    <property type="entry name" value="YVTN repeat-like/Quinoprotein amine dehydrogenase"/>
    <property type="match status" value="1"/>
</dbReference>
<evidence type="ECO:0000256" key="1">
    <source>
        <dbReference type="PROSITE-ProRule" id="PRU00221"/>
    </source>
</evidence>
<dbReference type="PROSITE" id="PS50294">
    <property type="entry name" value="WD_REPEATS_REGION"/>
    <property type="match status" value="1"/>
</dbReference>
<dbReference type="AlphaFoldDB" id="A0A507EIA4"/>
<evidence type="ECO:0000313" key="2">
    <source>
        <dbReference type="EMBL" id="TPX62920.1"/>
    </source>
</evidence>
<dbReference type="Proteomes" id="UP000318582">
    <property type="component" value="Unassembled WGS sequence"/>
</dbReference>
<sequence>MEWMNALNLSSEEIVTPDDAGAAEPMPVEVSAREVESGRVDVQGIDWRGLPISRDRFHELRLGSYVNYTNTAVSRDVLAHQIFSPRLDGYFYQFHHTSLQNKCSVVHIQLRNLVWATSKNDVFYTNPYGVAHWCPISKSTSMALDLSQHDIGGMMISCMVARHGILMVGGFFGEYLFRRIGDDEDAFETQHKTPPAAHILGSHVHKGTLTLDPRGSTNHMEIVYGRSSNGPQAIISSNDDSVRLMDITTREMKKTLTFEKPVNCTTQSPDKRMLCVVGDFENTLIVDSEGGKHLATLTGHTDYSFACAWSPCGRLLATGNQDLTTRIYDTRNFAKTLAVLPATMGAIRSLRFSDDAAILAIAESVDYVNLVDVSAPLPPADYQSTPPPPPPPSSALTSKCALDDLHPDRLRTQVVDFFGEVAGISFAPGDAGDDAFFIGISDPKYGSVLELHRDRRSSKYRTTGSSVRTDRLWL</sequence>
<accession>A0A507EIA4</accession>
<dbReference type="PANTHER" id="PTHR43991:SF12">
    <property type="entry name" value="WD REPEAT PROTEIN (AFU_ORTHOLOGUE AFUA_8G05640)"/>
    <property type="match status" value="1"/>
</dbReference>
<dbReference type="SUPFAM" id="SSF50978">
    <property type="entry name" value="WD40 repeat-like"/>
    <property type="match status" value="1"/>
</dbReference>
<dbReference type="SMART" id="SM00320">
    <property type="entry name" value="WD40"/>
    <property type="match status" value="3"/>
</dbReference>
<proteinExistence type="predicted"/>
<dbReference type="PROSITE" id="PS50082">
    <property type="entry name" value="WD_REPEATS_2"/>
    <property type="match status" value="1"/>
</dbReference>
<dbReference type="Pfam" id="PF00400">
    <property type="entry name" value="WD40"/>
    <property type="match status" value="1"/>
</dbReference>
<dbReference type="STRING" id="109895.A0A507EIA4"/>
<protein>
    <submittedName>
        <fullName evidence="2">Uncharacterized protein</fullName>
    </submittedName>
</protein>
<dbReference type="PANTHER" id="PTHR43991">
    <property type="entry name" value="WD REPEAT PROTEIN (AFU_ORTHOLOGUE AFUA_8G05640)-RELATED"/>
    <property type="match status" value="1"/>
</dbReference>
<evidence type="ECO:0000313" key="3">
    <source>
        <dbReference type="Proteomes" id="UP000318582"/>
    </source>
</evidence>
<name>A0A507EIA4_9FUNG</name>
<dbReference type="EMBL" id="QEAQ01000001">
    <property type="protein sequence ID" value="TPX62920.1"/>
    <property type="molecule type" value="Genomic_DNA"/>
</dbReference>
<comment type="caution">
    <text evidence="2">The sequence shown here is derived from an EMBL/GenBank/DDBJ whole genome shotgun (WGS) entry which is preliminary data.</text>
</comment>
<dbReference type="InterPro" id="IPR015943">
    <property type="entry name" value="WD40/YVTN_repeat-like_dom_sf"/>
</dbReference>
<gene>
    <name evidence="2" type="ORF">PhCBS80983_g00031</name>
</gene>
<reference evidence="2 3" key="1">
    <citation type="journal article" date="2019" name="Sci. Rep.">
        <title>Comparative genomics of chytrid fungi reveal insights into the obligate biotrophic and pathogenic lifestyle of Synchytrium endobioticum.</title>
        <authorList>
            <person name="van de Vossenberg B.T.L.H."/>
            <person name="Warris S."/>
            <person name="Nguyen H.D.T."/>
            <person name="van Gent-Pelzer M.P.E."/>
            <person name="Joly D.L."/>
            <person name="van de Geest H.C."/>
            <person name="Bonants P.J.M."/>
            <person name="Smith D.S."/>
            <person name="Levesque C.A."/>
            <person name="van der Lee T.A.J."/>
        </authorList>
    </citation>
    <scope>NUCLEOTIDE SEQUENCE [LARGE SCALE GENOMIC DNA]</scope>
    <source>
        <strain evidence="2 3">CBS 809.83</strain>
    </source>
</reference>
<organism evidence="2 3">
    <name type="scientific">Powellomyces hirtus</name>
    <dbReference type="NCBI Taxonomy" id="109895"/>
    <lineage>
        <taxon>Eukaryota</taxon>
        <taxon>Fungi</taxon>
        <taxon>Fungi incertae sedis</taxon>
        <taxon>Chytridiomycota</taxon>
        <taxon>Chytridiomycota incertae sedis</taxon>
        <taxon>Chytridiomycetes</taxon>
        <taxon>Spizellomycetales</taxon>
        <taxon>Powellomycetaceae</taxon>
        <taxon>Powellomyces</taxon>
    </lineage>
</organism>
<keyword evidence="1" id="KW-0853">WD repeat</keyword>
<dbReference type="InterPro" id="IPR001680">
    <property type="entry name" value="WD40_rpt"/>
</dbReference>
<keyword evidence="3" id="KW-1185">Reference proteome</keyword>